<dbReference type="EMBL" id="VWXF01000004">
    <property type="protein sequence ID" value="NIF22408.1"/>
    <property type="molecule type" value="Genomic_DNA"/>
</dbReference>
<dbReference type="PROSITE" id="PS51186">
    <property type="entry name" value="GNAT"/>
    <property type="match status" value="1"/>
</dbReference>
<keyword evidence="1" id="KW-0808">Transferase</keyword>
<evidence type="ECO:0000259" key="3">
    <source>
        <dbReference type="PROSITE" id="PS51186"/>
    </source>
</evidence>
<reference evidence="4 5" key="1">
    <citation type="journal article" date="2019" name="bioRxiv">
        <title>Bacteria contribute to plant secondary compound degradation in a generalist herbivore system.</title>
        <authorList>
            <person name="Francoeur C.B."/>
            <person name="Khadempour L."/>
            <person name="Moreira-Soto R.D."/>
            <person name="Gotting K."/>
            <person name="Book A.J."/>
            <person name="Pinto-Tomas A.A."/>
            <person name="Keefover-Ring K."/>
            <person name="Currie C.R."/>
        </authorList>
    </citation>
    <scope>NUCLEOTIDE SEQUENCE [LARGE SCALE GENOMIC DNA]</scope>
    <source>
        <strain evidence="4">Acro-835</strain>
    </source>
</reference>
<accession>A0ABX0RCW4</accession>
<gene>
    <name evidence="4" type="ORF">F3J40_12455</name>
</gene>
<keyword evidence="5" id="KW-1185">Reference proteome</keyword>
<sequence>MTLSSNLQFSAAPSSEAVSLNGLTIRQAQVEDAEAVAQFLRFFQEVSFCEWQDRQQLELLILSQQGCCYIAMDPHSRLVGAAIGGIMGTRGTVNHLAISPRYRQMKIGTTLTQSLLQHFRERGVKRVFLFIDDRNQLALNFWHRQGFAPTQGETTCEIDL</sequence>
<name>A0ABX0RCW4_9GAMM</name>
<evidence type="ECO:0000256" key="1">
    <source>
        <dbReference type="ARBA" id="ARBA00022679"/>
    </source>
</evidence>
<protein>
    <submittedName>
        <fullName evidence="4">GNAT family N-acetyltransferase</fullName>
    </submittedName>
</protein>
<organism evidence="4 5">
    <name type="scientific">Candidatus Pantoea multigeneris</name>
    <dbReference type="NCBI Taxonomy" id="2608357"/>
    <lineage>
        <taxon>Bacteria</taxon>
        <taxon>Pseudomonadati</taxon>
        <taxon>Pseudomonadota</taxon>
        <taxon>Gammaproteobacteria</taxon>
        <taxon>Enterobacterales</taxon>
        <taxon>Erwiniaceae</taxon>
        <taxon>Pantoea</taxon>
    </lineage>
</organism>
<evidence type="ECO:0000313" key="4">
    <source>
        <dbReference type="EMBL" id="NIF22408.1"/>
    </source>
</evidence>
<dbReference type="CDD" id="cd04301">
    <property type="entry name" value="NAT_SF"/>
    <property type="match status" value="1"/>
</dbReference>
<evidence type="ECO:0000313" key="5">
    <source>
        <dbReference type="Proteomes" id="UP001515683"/>
    </source>
</evidence>
<dbReference type="InterPro" id="IPR050832">
    <property type="entry name" value="Bact_Acetyltransf"/>
</dbReference>
<dbReference type="PANTHER" id="PTHR43877">
    <property type="entry name" value="AMINOALKYLPHOSPHONATE N-ACETYLTRANSFERASE-RELATED-RELATED"/>
    <property type="match status" value="1"/>
</dbReference>
<proteinExistence type="predicted"/>
<dbReference type="SUPFAM" id="SSF55729">
    <property type="entry name" value="Acyl-CoA N-acyltransferases (Nat)"/>
    <property type="match status" value="1"/>
</dbReference>
<comment type="caution">
    <text evidence="4">The sequence shown here is derived from an EMBL/GenBank/DDBJ whole genome shotgun (WGS) entry which is preliminary data.</text>
</comment>
<dbReference type="InterPro" id="IPR000182">
    <property type="entry name" value="GNAT_dom"/>
</dbReference>
<dbReference type="RefSeq" id="WP_167015053.1">
    <property type="nucleotide sequence ID" value="NZ_VWXF01000004.1"/>
</dbReference>
<keyword evidence="2" id="KW-0012">Acyltransferase</keyword>
<feature type="domain" description="N-acetyltransferase" evidence="3">
    <location>
        <begin position="23"/>
        <end position="160"/>
    </location>
</feature>
<evidence type="ECO:0000256" key="2">
    <source>
        <dbReference type="ARBA" id="ARBA00023315"/>
    </source>
</evidence>
<dbReference type="InterPro" id="IPR016181">
    <property type="entry name" value="Acyl_CoA_acyltransferase"/>
</dbReference>
<dbReference type="Pfam" id="PF00583">
    <property type="entry name" value="Acetyltransf_1"/>
    <property type="match status" value="1"/>
</dbReference>
<dbReference type="Gene3D" id="3.40.630.30">
    <property type="match status" value="1"/>
</dbReference>
<dbReference type="Proteomes" id="UP001515683">
    <property type="component" value="Unassembled WGS sequence"/>
</dbReference>